<sequence length="109" mass="12125">MARIIFDLQFDRIQPAQFDRIQLLLVFCAGWIAAGIFTSWIQSYIGSITAEGLLGALQSAGPRVWGLAGAIARWICWSLAFAIFLGGAFVIWALYFISVALTWLMVMHI</sequence>
<organism evidence="2 3">
    <name type="scientific">Apiosordaria backusii</name>
    <dbReference type="NCBI Taxonomy" id="314023"/>
    <lineage>
        <taxon>Eukaryota</taxon>
        <taxon>Fungi</taxon>
        <taxon>Dikarya</taxon>
        <taxon>Ascomycota</taxon>
        <taxon>Pezizomycotina</taxon>
        <taxon>Sordariomycetes</taxon>
        <taxon>Sordariomycetidae</taxon>
        <taxon>Sordariales</taxon>
        <taxon>Lasiosphaeriaceae</taxon>
        <taxon>Apiosordaria</taxon>
    </lineage>
</organism>
<evidence type="ECO:0000256" key="1">
    <source>
        <dbReference type="SAM" id="Phobius"/>
    </source>
</evidence>
<keyword evidence="1" id="KW-1133">Transmembrane helix</keyword>
<keyword evidence="1" id="KW-0472">Membrane</keyword>
<dbReference type="EMBL" id="JAUKTV010000010">
    <property type="protein sequence ID" value="KAK0726409.1"/>
    <property type="molecule type" value="Genomic_DNA"/>
</dbReference>
<gene>
    <name evidence="2" type="ORF">B0T21DRAFT_350545</name>
</gene>
<protein>
    <submittedName>
        <fullName evidence="2">Uncharacterized protein</fullName>
    </submittedName>
</protein>
<evidence type="ECO:0000313" key="3">
    <source>
        <dbReference type="Proteomes" id="UP001172159"/>
    </source>
</evidence>
<keyword evidence="3" id="KW-1185">Reference proteome</keyword>
<name>A0AA40E390_9PEZI</name>
<comment type="caution">
    <text evidence="2">The sequence shown here is derived from an EMBL/GenBank/DDBJ whole genome shotgun (WGS) entry which is preliminary data.</text>
</comment>
<dbReference type="Proteomes" id="UP001172159">
    <property type="component" value="Unassembled WGS sequence"/>
</dbReference>
<reference evidence="2" key="1">
    <citation type="submission" date="2023-06" db="EMBL/GenBank/DDBJ databases">
        <title>Genome-scale phylogeny and comparative genomics of the fungal order Sordariales.</title>
        <authorList>
            <consortium name="Lawrence Berkeley National Laboratory"/>
            <person name="Hensen N."/>
            <person name="Bonometti L."/>
            <person name="Westerberg I."/>
            <person name="Brannstrom I.O."/>
            <person name="Guillou S."/>
            <person name="Cros-Aarteil S."/>
            <person name="Calhoun S."/>
            <person name="Haridas S."/>
            <person name="Kuo A."/>
            <person name="Mondo S."/>
            <person name="Pangilinan J."/>
            <person name="Riley R."/>
            <person name="Labutti K."/>
            <person name="Andreopoulos B."/>
            <person name="Lipzen A."/>
            <person name="Chen C."/>
            <person name="Yanf M."/>
            <person name="Daum C."/>
            <person name="Ng V."/>
            <person name="Clum A."/>
            <person name="Steindorff A."/>
            <person name="Ohm R."/>
            <person name="Martin F."/>
            <person name="Silar P."/>
            <person name="Natvig D."/>
            <person name="Lalanne C."/>
            <person name="Gautier V."/>
            <person name="Ament-Velasquez S.L."/>
            <person name="Kruys A."/>
            <person name="Hutchinson M.I."/>
            <person name="Powell A.J."/>
            <person name="Barry K."/>
            <person name="Miller A.N."/>
            <person name="Grigoriev I.V."/>
            <person name="Debuchy R."/>
            <person name="Gladieux P."/>
            <person name="Thoren M.H."/>
            <person name="Johannesson H."/>
        </authorList>
    </citation>
    <scope>NUCLEOTIDE SEQUENCE</scope>
    <source>
        <strain evidence="2">CBS 540.89</strain>
    </source>
</reference>
<dbReference type="AlphaFoldDB" id="A0AA40E390"/>
<feature type="transmembrane region" description="Helical" evidence="1">
    <location>
        <begin position="71"/>
        <end position="104"/>
    </location>
</feature>
<accession>A0AA40E390</accession>
<evidence type="ECO:0000313" key="2">
    <source>
        <dbReference type="EMBL" id="KAK0726409.1"/>
    </source>
</evidence>
<feature type="transmembrane region" description="Helical" evidence="1">
    <location>
        <begin position="21"/>
        <end position="41"/>
    </location>
</feature>
<keyword evidence="1" id="KW-0812">Transmembrane</keyword>
<proteinExistence type="predicted"/>